<name>A0A841ARQ4_9MICO</name>
<dbReference type="InterPro" id="IPR044505">
    <property type="entry name" value="GlgX_Isoamylase_N_E_set"/>
</dbReference>
<dbReference type="CDD" id="cd11326">
    <property type="entry name" value="AmyAc_Glg_debranch"/>
    <property type="match status" value="1"/>
</dbReference>
<dbReference type="InterPro" id="IPR014756">
    <property type="entry name" value="Ig_E-set"/>
</dbReference>
<dbReference type="InterPro" id="IPR013783">
    <property type="entry name" value="Ig-like_fold"/>
</dbReference>
<evidence type="ECO:0000256" key="3">
    <source>
        <dbReference type="ARBA" id="ARBA00023295"/>
    </source>
</evidence>
<evidence type="ECO:0000259" key="5">
    <source>
        <dbReference type="SMART" id="SM00642"/>
    </source>
</evidence>
<evidence type="ECO:0000313" key="7">
    <source>
        <dbReference type="Proteomes" id="UP000536685"/>
    </source>
</evidence>
<evidence type="ECO:0000256" key="4">
    <source>
        <dbReference type="SAM" id="MobiDB-lite"/>
    </source>
</evidence>
<dbReference type="InterPro" id="IPR017853">
    <property type="entry name" value="GH"/>
</dbReference>
<sequence>MSPTTISRPYPLGVTVGESATNVAIYSETADSIEVCVFVDGEEHRTTLDQRTGHVFHGHVPGLTIGSRYALRVHGEWAPERGLRHNPHKLLLDPHATAIEGGYTWGQAVFGHDMNDPETMDETDGAGSTPLCVVTDPAYDWADDEAPRTPMDCTVIYETHVKGFTQLHPDVPEEIRGTYAGLAHPAAIKHLTDLGVTAVELIPVQQFVQDSHLEEKGLRNYWGYNTIGFFAPHGDYSSVGDGGDQVVEFKNMVKAMHAAGLEVILDVVYNHTAEGNHMGPTLSFKGIDNESYYRLVEGEEASYFDTTGTGNSVNVGHPAALGLIMDSLRYWVTEMHVDGFRFDLATTLTRQDGSAEIHSAFLTLIAQDPTLAPVKMIAEPWDTAGYQVGGFPADWSEWNGKFRDDVRDFWNGTDAVLGTLSQRVLGSPDIYESDRRSPLASINFVTAHDGFPLHDLTSYNSKHNAANGEDNNDGESDNKSSNNGAEGPTDNEAVNERRERQRRNLLATLLLSAGVPMLLGGDEIGRTQGGNNNAYAQDNEISWYDWANVDADLLAFTTSLIELRAEHPALRPVWFRQAPEQEDETDTVEVARSDAEEFDDHDWTNPDARSIMFVLAHEGADTFALLFNAAENGVEFAVPEAPGAEWELAASSDPGQQVVAPVTTLIVRDCSFTLLRSRAV</sequence>
<dbReference type="EMBL" id="JACHMJ010000001">
    <property type="protein sequence ID" value="MBB5844366.1"/>
    <property type="molecule type" value="Genomic_DNA"/>
</dbReference>
<comment type="caution">
    <text evidence="6">The sequence shown here is derived from an EMBL/GenBank/DDBJ whole genome shotgun (WGS) entry which is preliminary data.</text>
</comment>
<comment type="similarity">
    <text evidence="1">Belongs to the glycosyl hydrolase 13 family.</text>
</comment>
<dbReference type="InterPro" id="IPR013780">
    <property type="entry name" value="Glyco_hydro_b"/>
</dbReference>
<evidence type="ECO:0000313" key="6">
    <source>
        <dbReference type="EMBL" id="MBB5844366.1"/>
    </source>
</evidence>
<dbReference type="Pfam" id="PF02922">
    <property type="entry name" value="CBM_48"/>
    <property type="match status" value="1"/>
</dbReference>
<dbReference type="RefSeq" id="WP_184238435.1">
    <property type="nucleotide sequence ID" value="NZ_JACHMJ010000001.1"/>
</dbReference>
<dbReference type="CDD" id="cd02856">
    <property type="entry name" value="E_set_GDE_Isoamylase_N"/>
    <property type="match status" value="1"/>
</dbReference>
<protein>
    <submittedName>
        <fullName evidence="6">Glycogen operon protein</fullName>
        <ecNumber evidence="6">3.2.1.-</ecNumber>
    </submittedName>
</protein>
<feature type="region of interest" description="Disordered" evidence="4">
    <location>
        <begin position="458"/>
        <end position="497"/>
    </location>
</feature>
<dbReference type="Pfam" id="PF00128">
    <property type="entry name" value="Alpha-amylase"/>
    <property type="match status" value="1"/>
</dbReference>
<feature type="domain" description="Glycosyl hydrolase family 13 catalytic" evidence="5">
    <location>
        <begin position="158"/>
        <end position="564"/>
    </location>
</feature>
<dbReference type="GO" id="GO:0004135">
    <property type="term" value="F:amylo-alpha-1,6-glucosidase activity"/>
    <property type="evidence" value="ECO:0007669"/>
    <property type="project" value="InterPro"/>
</dbReference>
<organism evidence="6 7">
    <name type="scientific">Conyzicola lurida</name>
    <dbReference type="NCBI Taxonomy" id="1172621"/>
    <lineage>
        <taxon>Bacteria</taxon>
        <taxon>Bacillati</taxon>
        <taxon>Actinomycetota</taxon>
        <taxon>Actinomycetes</taxon>
        <taxon>Micrococcales</taxon>
        <taxon>Microbacteriaceae</taxon>
        <taxon>Conyzicola</taxon>
    </lineage>
</organism>
<accession>A0A841ARQ4</accession>
<keyword evidence="7" id="KW-1185">Reference proteome</keyword>
<dbReference type="GO" id="GO:0005980">
    <property type="term" value="P:glycogen catabolic process"/>
    <property type="evidence" value="ECO:0007669"/>
    <property type="project" value="InterPro"/>
</dbReference>
<dbReference type="Proteomes" id="UP000536685">
    <property type="component" value="Unassembled WGS sequence"/>
</dbReference>
<gene>
    <name evidence="6" type="ORF">HD599_002689</name>
</gene>
<evidence type="ECO:0000256" key="2">
    <source>
        <dbReference type="ARBA" id="ARBA00022801"/>
    </source>
</evidence>
<dbReference type="Gene3D" id="2.60.40.1180">
    <property type="entry name" value="Golgi alpha-mannosidase II"/>
    <property type="match status" value="1"/>
</dbReference>
<dbReference type="NCBIfam" id="TIGR02100">
    <property type="entry name" value="glgX_debranch"/>
    <property type="match status" value="1"/>
</dbReference>
<dbReference type="InterPro" id="IPR011837">
    <property type="entry name" value="Glycogen_debranch_GlgX"/>
</dbReference>
<dbReference type="SUPFAM" id="SSF51011">
    <property type="entry name" value="Glycosyl hydrolase domain"/>
    <property type="match status" value="1"/>
</dbReference>
<dbReference type="SUPFAM" id="SSF51445">
    <property type="entry name" value="(Trans)glycosidases"/>
    <property type="match status" value="1"/>
</dbReference>
<proteinExistence type="inferred from homology"/>
<dbReference type="InterPro" id="IPR006047">
    <property type="entry name" value="GH13_cat_dom"/>
</dbReference>
<dbReference type="AlphaFoldDB" id="A0A841ARQ4"/>
<dbReference type="SUPFAM" id="SSF81296">
    <property type="entry name" value="E set domains"/>
    <property type="match status" value="1"/>
</dbReference>
<dbReference type="InterPro" id="IPR004193">
    <property type="entry name" value="Glyco_hydro_13_N"/>
</dbReference>
<dbReference type="PANTHER" id="PTHR43002">
    <property type="entry name" value="GLYCOGEN DEBRANCHING ENZYME"/>
    <property type="match status" value="1"/>
</dbReference>
<dbReference type="Gene3D" id="2.60.40.10">
    <property type="entry name" value="Immunoglobulins"/>
    <property type="match status" value="1"/>
</dbReference>
<dbReference type="SMART" id="SM00642">
    <property type="entry name" value="Aamy"/>
    <property type="match status" value="1"/>
</dbReference>
<dbReference type="Gene3D" id="3.20.20.80">
    <property type="entry name" value="Glycosidases"/>
    <property type="match status" value="1"/>
</dbReference>
<evidence type="ECO:0000256" key="1">
    <source>
        <dbReference type="ARBA" id="ARBA00008061"/>
    </source>
</evidence>
<keyword evidence="3 6" id="KW-0326">Glycosidase</keyword>
<reference evidence="6 7" key="1">
    <citation type="submission" date="2020-08" db="EMBL/GenBank/DDBJ databases">
        <title>Sequencing the genomes of 1000 actinobacteria strains.</title>
        <authorList>
            <person name="Klenk H.-P."/>
        </authorList>
    </citation>
    <scope>NUCLEOTIDE SEQUENCE [LARGE SCALE GENOMIC DNA]</scope>
    <source>
        <strain evidence="6 7">DSM 105784</strain>
    </source>
</reference>
<dbReference type="EC" id="3.2.1.-" evidence="6"/>
<keyword evidence="2 6" id="KW-0378">Hydrolase</keyword>